<dbReference type="PROSITE" id="PS51007">
    <property type="entry name" value="CYTC"/>
    <property type="match status" value="1"/>
</dbReference>
<dbReference type="PANTHER" id="PTHR11961">
    <property type="entry name" value="CYTOCHROME C"/>
    <property type="match status" value="1"/>
</dbReference>
<proteinExistence type="predicted"/>
<dbReference type="GO" id="GO:0009055">
    <property type="term" value="F:electron transfer activity"/>
    <property type="evidence" value="ECO:0007669"/>
    <property type="project" value="InterPro"/>
</dbReference>
<dbReference type="AlphaFoldDB" id="A0A2K9NIR6"/>
<organism evidence="1 2">
    <name type="scientific">Niveispirillum cyanobacteriorum</name>
    <dbReference type="NCBI Taxonomy" id="1612173"/>
    <lineage>
        <taxon>Bacteria</taxon>
        <taxon>Pseudomonadati</taxon>
        <taxon>Pseudomonadota</taxon>
        <taxon>Alphaproteobacteria</taxon>
        <taxon>Rhodospirillales</taxon>
        <taxon>Azospirillaceae</taxon>
        <taxon>Niveispirillum</taxon>
    </lineage>
</organism>
<dbReference type="InterPro" id="IPR002327">
    <property type="entry name" value="Cyt_c_1A/1B"/>
</dbReference>
<dbReference type="RefSeq" id="WP_102113740.1">
    <property type="nucleotide sequence ID" value="NZ_BMGN01000006.1"/>
</dbReference>
<protein>
    <submittedName>
        <fullName evidence="1">Cytochrome c family protein</fullName>
    </submittedName>
</protein>
<dbReference type="EMBL" id="CP025612">
    <property type="protein sequence ID" value="AUN32195.1"/>
    <property type="molecule type" value="Genomic_DNA"/>
</dbReference>
<dbReference type="Gene3D" id="1.10.760.10">
    <property type="entry name" value="Cytochrome c-like domain"/>
    <property type="match status" value="1"/>
</dbReference>
<gene>
    <name evidence="1" type="ORF">C0V82_17465</name>
</gene>
<evidence type="ECO:0000313" key="1">
    <source>
        <dbReference type="EMBL" id="AUN32195.1"/>
    </source>
</evidence>
<reference evidence="1 2" key="1">
    <citation type="submission" date="2017-12" db="EMBL/GenBank/DDBJ databases">
        <title>Genomes of bacteria within cyanobacterial aggregates.</title>
        <authorList>
            <person name="Cai H."/>
        </authorList>
    </citation>
    <scope>NUCLEOTIDE SEQUENCE [LARGE SCALE GENOMIC DNA]</scope>
    <source>
        <strain evidence="1 2">TH16</strain>
    </source>
</reference>
<accession>A0A2K9NIR6</accession>
<sequence length="137" mass="14706">MAFVGKKYRSVPGHAIIPAILVSVMLSSTSAATAQTAPDKGERLFLRCRTCHEVAAGKPNKVGPNLHGFWGKPAGHVEGFKYSDALRSSGVVWDEKTLDVWLTHPTTLVGGTTMAFIGLPDKADRDALIAYLQKATN</sequence>
<name>A0A2K9NIR6_9PROT</name>
<dbReference type="GO" id="GO:0020037">
    <property type="term" value="F:heme binding"/>
    <property type="evidence" value="ECO:0007669"/>
    <property type="project" value="InterPro"/>
</dbReference>
<dbReference type="KEGG" id="ncb:C0V82_17465"/>
<dbReference type="Proteomes" id="UP000234752">
    <property type="component" value="Chromosome eg_2"/>
</dbReference>
<dbReference type="SUPFAM" id="SSF46626">
    <property type="entry name" value="Cytochrome c"/>
    <property type="match status" value="1"/>
</dbReference>
<dbReference type="PRINTS" id="PR00604">
    <property type="entry name" value="CYTCHRMECIAB"/>
</dbReference>
<evidence type="ECO:0000313" key="2">
    <source>
        <dbReference type="Proteomes" id="UP000234752"/>
    </source>
</evidence>
<keyword evidence="2" id="KW-1185">Reference proteome</keyword>
<dbReference type="OrthoDB" id="9805828at2"/>
<dbReference type="InterPro" id="IPR036909">
    <property type="entry name" value="Cyt_c-like_dom_sf"/>
</dbReference>
<dbReference type="InterPro" id="IPR009056">
    <property type="entry name" value="Cyt_c-like_dom"/>
</dbReference>